<dbReference type="GO" id="GO:0003676">
    <property type="term" value="F:nucleic acid binding"/>
    <property type="evidence" value="ECO:0007669"/>
    <property type="project" value="InterPro"/>
</dbReference>
<organism evidence="2">
    <name type="scientific">Papilio xuthus</name>
    <name type="common">Asian swallowtail butterfly</name>
    <dbReference type="NCBI Taxonomy" id="66420"/>
    <lineage>
        <taxon>Eukaryota</taxon>
        <taxon>Metazoa</taxon>
        <taxon>Ecdysozoa</taxon>
        <taxon>Arthropoda</taxon>
        <taxon>Hexapoda</taxon>
        <taxon>Insecta</taxon>
        <taxon>Pterygota</taxon>
        <taxon>Neoptera</taxon>
        <taxon>Endopterygota</taxon>
        <taxon>Lepidoptera</taxon>
        <taxon>Glossata</taxon>
        <taxon>Ditrysia</taxon>
        <taxon>Papilionoidea</taxon>
        <taxon>Papilionidae</taxon>
        <taxon>Papilioninae</taxon>
        <taxon>Papilio</taxon>
    </lineage>
</organism>
<gene>
    <name evidence="2" type="primary">LOC106115491</name>
</gene>
<dbReference type="PROSITE" id="PS50994">
    <property type="entry name" value="INTEGRASE"/>
    <property type="match status" value="1"/>
</dbReference>
<evidence type="ECO:0000313" key="2">
    <source>
        <dbReference type="RefSeq" id="XP_013164351.1"/>
    </source>
</evidence>
<protein>
    <submittedName>
        <fullName evidence="2">Uncharacterized protein LOC106115491</fullName>
    </submittedName>
</protein>
<dbReference type="RefSeq" id="XP_013164351.1">
    <property type="nucleotide sequence ID" value="XM_013308897.1"/>
</dbReference>
<dbReference type="InterPro" id="IPR001584">
    <property type="entry name" value="Integrase_cat-core"/>
</dbReference>
<dbReference type="PANTHER" id="PTHR47331">
    <property type="entry name" value="PHD-TYPE DOMAIN-CONTAINING PROTEIN"/>
    <property type="match status" value="1"/>
</dbReference>
<dbReference type="Pfam" id="PF03564">
    <property type="entry name" value="DUF1759"/>
    <property type="match status" value="1"/>
</dbReference>
<dbReference type="InterPro" id="IPR036397">
    <property type="entry name" value="RNaseH_sf"/>
</dbReference>
<sequence length="756" mass="86895">MSDARSKDLIKLRGSIKGKLTIFQNFLNTLESIINVNESQYNELDSRLNKIDCLHNDFDKFQTELEMLSDDPNQLMSEREEFENKYFALVSTARTIMNKYQRDRQRAMSVSESSDGGVDREVTSRDFVRLPKIVIPEFSGKFKEWLNFRDTYISIIHSSTQLGDINKFHYLKSALKGSALLVIQNLEFTAKNYAIAWQLLSNRYDNERLLVNQHMNDLLNTEIIQKESCHALRSLVDNINTSLCALNSLGQPTDHWDTIVIHLMLRKLDSTTFREWEQQRNAITTSPTLKQFLDFLTNRADLLEAIQQQEFQRHLTTQHLQPVQHTQHSYISKDSNLIKTNYNENKRTSCPLCKQKHFLFICEDFKKLDVDSRIEKVENFNICKNCLRPGHREIFCKLSHCKYCTKMHNTLLHKDIEVFNTVALSSNINTDHNKSLILLSTALVNVVAVDGKLHPARLLLDNASTAHFVTRHLCDKLGLMRRHVTSSVTVKALHIELVTDLTTEAFLAAFFRFTSRRGLPATVTSDNMTTFVGAANEVDIFFKTYSKDIQSELGNRGIEFQTIPPYSPHFGGLWEAAVKSIKYHLKRVLSLTHLTFEEMSTCLVQIEAVLNSRPLTPLSTDPADLSCLTPAHFLIGRSLLTVPRPPIGDVKINCLDRYQRVQKLKEHFWDRFSLDYVHLLQQRVKWRAPSTNLPLDTLVLVRERNQPPLLWCLGRVVGVHPGRDGVTRVADIKTRKGVIRRAFNNICPLPSVCTQT</sequence>
<proteinExistence type="predicted"/>
<name>A0AAJ6Z316_PAPXU</name>
<dbReference type="Pfam" id="PF18701">
    <property type="entry name" value="DUF5641"/>
    <property type="match status" value="1"/>
</dbReference>
<dbReference type="KEGG" id="pxu:106115491"/>
<dbReference type="Proteomes" id="UP000694872">
    <property type="component" value="Unplaced"/>
</dbReference>
<accession>A0AAJ6Z316</accession>
<evidence type="ECO:0000259" key="1">
    <source>
        <dbReference type="PROSITE" id="PS50994"/>
    </source>
</evidence>
<dbReference type="InterPro" id="IPR012337">
    <property type="entry name" value="RNaseH-like_sf"/>
</dbReference>
<feature type="domain" description="Integrase catalytic" evidence="1">
    <location>
        <begin position="451"/>
        <end position="638"/>
    </location>
</feature>
<reference evidence="2" key="1">
    <citation type="submission" date="2025-08" db="UniProtKB">
        <authorList>
            <consortium name="RefSeq"/>
        </authorList>
    </citation>
    <scope>IDENTIFICATION</scope>
</reference>
<dbReference type="GeneID" id="106115491"/>
<dbReference type="SUPFAM" id="SSF53098">
    <property type="entry name" value="Ribonuclease H-like"/>
    <property type="match status" value="1"/>
</dbReference>
<dbReference type="GO" id="GO:0015074">
    <property type="term" value="P:DNA integration"/>
    <property type="evidence" value="ECO:0007669"/>
    <property type="project" value="InterPro"/>
</dbReference>
<dbReference type="AlphaFoldDB" id="A0AAJ6Z316"/>
<dbReference type="InterPro" id="IPR005312">
    <property type="entry name" value="DUF1759"/>
</dbReference>
<dbReference type="InterPro" id="IPR040676">
    <property type="entry name" value="DUF5641"/>
</dbReference>
<dbReference type="Gene3D" id="3.30.420.10">
    <property type="entry name" value="Ribonuclease H-like superfamily/Ribonuclease H"/>
    <property type="match status" value="1"/>
</dbReference>